<keyword evidence="8 13" id="KW-0812">Transmembrane</keyword>
<comment type="caution">
    <text evidence="14">The sequence shown here is derived from an EMBL/GenBank/DDBJ whole genome shotgun (WGS) entry which is preliminary data.</text>
</comment>
<keyword evidence="6" id="KW-0050">Antiport</keyword>
<name>A0ABW4LQV6_9BACI</name>
<gene>
    <name evidence="14" type="ORF">ACFSCX_11750</name>
</gene>
<dbReference type="PANTHER" id="PTHR43298:SF2">
    <property type="entry name" value="FMN_FAD EXPORTER YEEO-RELATED"/>
    <property type="match status" value="1"/>
</dbReference>
<evidence type="ECO:0000256" key="2">
    <source>
        <dbReference type="ARBA" id="ARBA00004651"/>
    </source>
</evidence>
<dbReference type="InterPro" id="IPR048279">
    <property type="entry name" value="MdtK-like"/>
</dbReference>
<feature type="transmembrane region" description="Helical" evidence="13">
    <location>
        <begin position="87"/>
        <end position="110"/>
    </location>
</feature>
<feature type="transmembrane region" description="Helical" evidence="13">
    <location>
        <begin position="195"/>
        <end position="215"/>
    </location>
</feature>
<comment type="function">
    <text evidence="1">Multidrug efflux pump.</text>
</comment>
<dbReference type="PANTHER" id="PTHR43298">
    <property type="entry name" value="MULTIDRUG RESISTANCE PROTEIN NORM-RELATED"/>
    <property type="match status" value="1"/>
</dbReference>
<feature type="transmembrane region" description="Helical" evidence="13">
    <location>
        <begin position="12"/>
        <end position="34"/>
    </location>
</feature>
<comment type="subcellular location">
    <subcellularLocation>
        <location evidence="2">Cell membrane</location>
        <topology evidence="2">Multi-pass membrane protein</topology>
    </subcellularLocation>
</comment>
<protein>
    <recommendedName>
        <fullName evidence="4">Probable multidrug resistance protein NorM</fullName>
    </recommendedName>
    <alternativeName>
        <fullName evidence="12">Multidrug-efflux transporter</fullName>
    </alternativeName>
</protein>
<dbReference type="InterPro" id="IPR050222">
    <property type="entry name" value="MATE_MdtK"/>
</dbReference>
<accession>A0ABW4LQV6</accession>
<evidence type="ECO:0000256" key="9">
    <source>
        <dbReference type="ARBA" id="ARBA00022989"/>
    </source>
</evidence>
<feature type="transmembrane region" description="Helical" evidence="13">
    <location>
        <begin position="130"/>
        <end position="150"/>
    </location>
</feature>
<evidence type="ECO:0000256" key="1">
    <source>
        <dbReference type="ARBA" id="ARBA00003408"/>
    </source>
</evidence>
<dbReference type="RefSeq" id="WP_377928431.1">
    <property type="nucleotide sequence ID" value="NZ_JBHUEM010000020.1"/>
</dbReference>
<dbReference type="Proteomes" id="UP001597214">
    <property type="component" value="Unassembled WGS sequence"/>
</dbReference>
<keyword evidence="9 13" id="KW-1133">Transmembrane helix</keyword>
<feature type="transmembrane region" description="Helical" evidence="13">
    <location>
        <begin position="418"/>
        <end position="439"/>
    </location>
</feature>
<dbReference type="Pfam" id="PF01554">
    <property type="entry name" value="MatE"/>
    <property type="match status" value="2"/>
</dbReference>
<keyword evidence="7" id="KW-1003">Cell membrane</keyword>
<keyword evidence="5" id="KW-0813">Transport</keyword>
<evidence type="ECO:0000256" key="8">
    <source>
        <dbReference type="ARBA" id="ARBA00022692"/>
    </source>
</evidence>
<dbReference type="CDD" id="cd13131">
    <property type="entry name" value="MATE_NorM_like"/>
    <property type="match status" value="1"/>
</dbReference>
<feature type="transmembrane region" description="Helical" evidence="13">
    <location>
        <begin position="360"/>
        <end position="377"/>
    </location>
</feature>
<keyword evidence="11 13" id="KW-0472">Membrane</keyword>
<evidence type="ECO:0000256" key="5">
    <source>
        <dbReference type="ARBA" id="ARBA00022448"/>
    </source>
</evidence>
<evidence type="ECO:0000256" key="10">
    <source>
        <dbReference type="ARBA" id="ARBA00023065"/>
    </source>
</evidence>
<feature type="transmembrane region" description="Helical" evidence="13">
    <location>
        <begin position="389"/>
        <end position="412"/>
    </location>
</feature>
<comment type="similarity">
    <text evidence="3">Belongs to the multi antimicrobial extrusion (MATE) (TC 2.A.66.1) family.</text>
</comment>
<feature type="transmembrane region" description="Helical" evidence="13">
    <location>
        <begin position="54"/>
        <end position="75"/>
    </location>
</feature>
<feature type="transmembrane region" description="Helical" evidence="13">
    <location>
        <begin position="241"/>
        <end position="266"/>
    </location>
</feature>
<sequence>MYQTHLLKDKTILFIKILVPILITQLGLFAMNFLDIMMSGRAGSNDIAGVAIGSSLWVPVFTGLSGILLATTPIIAQLIGADNRKAIPFTVVQGIYLSIVIVIIILISGAATIKPLLNMMNLEEPVREIAFYYLKALAYGMIPLFVYTVLRCFMDALGETRVTMIVTLLSLPINALFNYLLIFGKFGFPRLGGVGAGYATAITYWCILAITVWIAHKRQPFSQFHVFKTFYKISFTKWKELLFIGVPIGLAIFFETSIFSAVTLLMSQYDTITIAAHQIALNFASFLYMIPLSISMALTICVGFEVGGKRTNDAKQYSYLGIGTAIGMAIVTGIILLLFPSTIAAIYSTDSQVISLAKHFLFYAIFFQLSDAIGAPIQGALRGYKDVNVTLVLSLISFWVIGLPSGYLLAQFTSLGAFGYWIGLSLGLTVGALLLFIRLRFIQLRFKRELQKAATN</sequence>
<evidence type="ECO:0000313" key="14">
    <source>
        <dbReference type="EMBL" id="MFD1737226.1"/>
    </source>
</evidence>
<evidence type="ECO:0000313" key="15">
    <source>
        <dbReference type="Proteomes" id="UP001597214"/>
    </source>
</evidence>
<organism evidence="14 15">
    <name type="scientific">Bacillus salitolerans</name>
    <dbReference type="NCBI Taxonomy" id="1437434"/>
    <lineage>
        <taxon>Bacteria</taxon>
        <taxon>Bacillati</taxon>
        <taxon>Bacillota</taxon>
        <taxon>Bacilli</taxon>
        <taxon>Bacillales</taxon>
        <taxon>Bacillaceae</taxon>
        <taxon>Bacillus</taxon>
    </lineage>
</organism>
<dbReference type="PIRSF" id="PIRSF006603">
    <property type="entry name" value="DinF"/>
    <property type="match status" value="1"/>
</dbReference>
<evidence type="ECO:0000256" key="13">
    <source>
        <dbReference type="SAM" id="Phobius"/>
    </source>
</evidence>
<evidence type="ECO:0000256" key="4">
    <source>
        <dbReference type="ARBA" id="ARBA00020268"/>
    </source>
</evidence>
<dbReference type="InterPro" id="IPR002528">
    <property type="entry name" value="MATE_fam"/>
</dbReference>
<evidence type="ECO:0000256" key="7">
    <source>
        <dbReference type="ARBA" id="ARBA00022475"/>
    </source>
</evidence>
<dbReference type="NCBIfam" id="TIGR00797">
    <property type="entry name" value="matE"/>
    <property type="match status" value="1"/>
</dbReference>
<keyword evidence="10" id="KW-0406">Ion transport</keyword>
<evidence type="ECO:0000256" key="3">
    <source>
        <dbReference type="ARBA" id="ARBA00010199"/>
    </source>
</evidence>
<proteinExistence type="inferred from homology"/>
<keyword evidence="15" id="KW-1185">Reference proteome</keyword>
<reference evidence="15" key="1">
    <citation type="journal article" date="2019" name="Int. J. Syst. Evol. Microbiol.">
        <title>The Global Catalogue of Microorganisms (GCM) 10K type strain sequencing project: providing services to taxonomists for standard genome sequencing and annotation.</title>
        <authorList>
            <consortium name="The Broad Institute Genomics Platform"/>
            <consortium name="The Broad Institute Genome Sequencing Center for Infectious Disease"/>
            <person name="Wu L."/>
            <person name="Ma J."/>
        </authorList>
    </citation>
    <scope>NUCLEOTIDE SEQUENCE [LARGE SCALE GENOMIC DNA]</scope>
    <source>
        <strain evidence="15">CCUG 49339</strain>
    </source>
</reference>
<evidence type="ECO:0000256" key="6">
    <source>
        <dbReference type="ARBA" id="ARBA00022449"/>
    </source>
</evidence>
<feature type="transmembrane region" description="Helical" evidence="13">
    <location>
        <begin position="286"/>
        <end position="307"/>
    </location>
</feature>
<dbReference type="EMBL" id="JBHUEM010000020">
    <property type="protein sequence ID" value="MFD1737226.1"/>
    <property type="molecule type" value="Genomic_DNA"/>
</dbReference>
<evidence type="ECO:0000256" key="11">
    <source>
        <dbReference type="ARBA" id="ARBA00023136"/>
    </source>
</evidence>
<evidence type="ECO:0000256" key="12">
    <source>
        <dbReference type="ARBA" id="ARBA00031636"/>
    </source>
</evidence>
<feature type="transmembrane region" description="Helical" evidence="13">
    <location>
        <begin position="319"/>
        <end position="348"/>
    </location>
</feature>
<feature type="transmembrane region" description="Helical" evidence="13">
    <location>
        <begin position="162"/>
        <end position="183"/>
    </location>
</feature>